<dbReference type="OrthoDB" id="357991at2"/>
<dbReference type="Pfam" id="PF10023">
    <property type="entry name" value="Aminopep"/>
    <property type="match status" value="1"/>
</dbReference>
<evidence type="ECO:0000313" key="1">
    <source>
        <dbReference type="EMBL" id="BAP55490.1"/>
    </source>
</evidence>
<evidence type="ECO:0000313" key="2">
    <source>
        <dbReference type="Proteomes" id="UP000031623"/>
    </source>
</evidence>
<dbReference type="STRING" id="40754.THII_1193"/>
<protein>
    <submittedName>
        <fullName evidence="1">Putative aminopeptidase</fullName>
    </submittedName>
</protein>
<dbReference type="GO" id="GO:0004177">
    <property type="term" value="F:aminopeptidase activity"/>
    <property type="evidence" value="ECO:0007669"/>
    <property type="project" value="UniProtKB-KW"/>
</dbReference>
<gene>
    <name evidence="1" type="ORF">THII_1193</name>
</gene>
<accession>A0A090AKE4</accession>
<keyword evidence="1" id="KW-0031">Aminopeptidase</keyword>
<keyword evidence="1" id="KW-0378">Hydrolase</keyword>
<dbReference type="EMBL" id="AP014633">
    <property type="protein sequence ID" value="BAP55490.1"/>
    <property type="molecule type" value="Genomic_DNA"/>
</dbReference>
<name>A0A090AKE4_9GAMM</name>
<keyword evidence="2" id="KW-1185">Reference proteome</keyword>
<dbReference type="InterPro" id="IPR014553">
    <property type="entry name" value="Aminopept"/>
</dbReference>
<reference evidence="1 2" key="1">
    <citation type="journal article" date="2014" name="ISME J.">
        <title>Ecophysiology of Thioploca ingrica as revealed by the complete genome sequence supplemented with proteomic evidence.</title>
        <authorList>
            <person name="Kojima H."/>
            <person name="Ogura Y."/>
            <person name="Yamamoto N."/>
            <person name="Togashi T."/>
            <person name="Mori H."/>
            <person name="Watanabe T."/>
            <person name="Nemoto F."/>
            <person name="Kurokawa K."/>
            <person name="Hayashi T."/>
            <person name="Fukui M."/>
        </authorList>
    </citation>
    <scope>NUCLEOTIDE SEQUENCE [LARGE SCALE GENOMIC DNA]</scope>
</reference>
<proteinExistence type="predicted"/>
<keyword evidence="1" id="KW-0645">Protease</keyword>
<dbReference type="PIRSF" id="PIRSF029285">
    <property type="entry name" value="Aminopept"/>
    <property type="match status" value="1"/>
</dbReference>
<organism evidence="1 2">
    <name type="scientific">Thioploca ingrica</name>
    <dbReference type="NCBI Taxonomy" id="40754"/>
    <lineage>
        <taxon>Bacteria</taxon>
        <taxon>Pseudomonadati</taxon>
        <taxon>Pseudomonadota</taxon>
        <taxon>Gammaproteobacteria</taxon>
        <taxon>Thiotrichales</taxon>
        <taxon>Thiotrichaceae</taxon>
        <taxon>Thioploca</taxon>
    </lineage>
</organism>
<dbReference type="Proteomes" id="UP000031623">
    <property type="component" value="Chromosome"/>
</dbReference>
<dbReference type="AlphaFoldDB" id="A0A090AKE4"/>
<dbReference type="KEGG" id="tig:THII_1193"/>
<sequence length="350" mass="40055">MLKFHLLVLVGLILNGCSHLAYYAQAIRGQWDIISRMQPITQVVTQSTTSPQLKQQLSDILKIRTFATQVLHLPDNQSYIYYADLNRPYVVWTVFAAPKFSLQLKQWCFPVVGCVSYRGYFNSESAQALAQQLRTEGYDVYVAGVAAYSTLGWFNDPVLNTMLSWPKAQIAGLIFHELAHQQLYIKNDTVFNESFASTVEAVGVEHWLAQWGTPAEIIKYQQANQQHQALVDLVLATRYQLQQLYDQSGSPEQLTAAKIATFNTLRTQYTDLKNKHWLGYRGYDDWFAQDLNNAKLLSVATYQDFVPAFQLLLAQQQGNLSQFYQQVAQLGQLPIEQRQTYLRQLMTTTQ</sequence>
<dbReference type="HOGENOM" id="CLU_064960_0_0_6"/>